<dbReference type="PROSITE" id="PS51257">
    <property type="entry name" value="PROKAR_LIPOPROTEIN"/>
    <property type="match status" value="1"/>
</dbReference>
<keyword evidence="2" id="KW-0732">Signal</keyword>
<keyword evidence="5" id="KW-1185">Reference proteome</keyword>
<dbReference type="OrthoDB" id="9779865at2"/>
<feature type="chain" id="PRO_5038882573" description="DUF3152 domain-containing protein" evidence="2">
    <location>
        <begin position="25"/>
        <end position="246"/>
    </location>
</feature>
<dbReference type="STRING" id="46177.SAMN05660976_03471"/>
<feature type="signal peptide" evidence="2">
    <location>
        <begin position="1"/>
        <end position="24"/>
    </location>
</feature>
<reference evidence="4 5" key="1">
    <citation type="submission" date="2016-10" db="EMBL/GenBank/DDBJ databases">
        <authorList>
            <person name="de Groot N.N."/>
        </authorList>
    </citation>
    <scope>NUCLEOTIDE SEQUENCE [LARGE SCALE GENOMIC DNA]</scope>
    <source>
        <strain evidence="4 5">DSM 43357</strain>
    </source>
</reference>
<feature type="compositionally biased region" description="Low complexity" evidence="1">
    <location>
        <begin position="34"/>
        <end position="55"/>
    </location>
</feature>
<dbReference type="Pfam" id="PF11350">
    <property type="entry name" value="DUF3152"/>
    <property type="match status" value="1"/>
</dbReference>
<dbReference type="Proteomes" id="UP000198953">
    <property type="component" value="Unassembled WGS sequence"/>
</dbReference>
<organism evidence="4 5">
    <name type="scientific">Nonomuraea pusilla</name>
    <dbReference type="NCBI Taxonomy" id="46177"/>
    <lineage>
        <taxon>Bacteria</taxon>
        <taxon>Bacillati</taxon>
        <taxon>Actinomycetota</taxon>
        <taxon>Actinomycetes</taxon>
        <taxon>Streptosporangiales</taxon>
        <taxon>Streptosporangiaceae</taxon>
        <taxon>Nonomuraea</taxon>
    </lineage>
</organism>
<evidence type="ECO:0000313" key="4">
    <source>
        <dbReference type="EMBL" id="SEL83336.1"/>
    </source>
</evidence>
<feature type="domain" description="DUF3152" evidence="3">
    <location>
        <begin position="72"/>
        <end position="228"/>
    </location>
</feature>
<evidence type="ECO:0000256" key="1">
    <source>
        <dbReference type="SAM" id="MobiDB-lite"/>
    </source>
</evidence>
<name>A0A1H7TG64_9ACTN</name>
<dbReference type="RefSeq" id="WP_091101410.1">
    <property type="nucleotide sequence ID" value="NZ_FOBF01000007.1"/>
</dbReference>
<accession>A0A1H7TG64</accession>
<protein>
    <recommendedName>
        <fullName evidence="3">DUF3152 domain-containing protein</fullName>
    </recommendedName>
</protein>
<gene>
    <name evidence="4" type="ORF">SAMN05660976_03471</name>
</gene>
<feature type="region of interest" description="Disordered" evidence="1">
    <location>
        <begin position="29"/>
        <end position="56"/>
    </location>
</feature>
<evidence type="ECO:0000256" key="2">
    <source>
        <dbReference type="SAM" id="SignalP"/>
    </source>
</evidence>
<dbReference type="InterPro" id="IPR022603">
    <property type="entry name" value="DUF3152"/>
</dbReference>
<dbReference type="AlphaFoldDB" id="A0A1H7TG64"/>
<dbReference type="SUPFAM" id="SSF55486">
    <property type="entry name" value="Metalloproteases ('zincins'), catalytic domain"/>
    <property type="match status" value="1"/>
</dbReference>
<evidence type="ECO:0000259" key="3">
    <source>
        <dbReference type="Pfam" id="PF11350"/>
    </source>
</evidence>
<evidence type="ECO:0000313" key="5">
    <source>
        <dbReference type="Proteomes" id="UP000198953"/>
    </source>
</evidence>
<proteinExistence type="predicted"/>
<sequence length="246" mass="25928">MSRFAVLILIVTAAGCAAAPAAFHRVPAPPRSTPPAGLADAGAAAGPDAAARPADTSAGAMGEAWPLVRAPYRASGTYAVVPGSAAPRPGHGPVVRYLVEVERGLPFDARTFATEVHGALNDPRGWARFERVDHGPVRVRVALSSPALTIRECRPLRTGGEMSCWNGRRSIINAMRWAEGVPQYGGDLVAYRNYLISHEVGHGLGHSHRACPGPGRPAPVMVQQTKSLGGCDPNPWPFPGEDREVS</sequence>
<dbReference type="EMBL" id="FOBF01000007">
    <property type="protein sequence ID" value="SEL83336.1"/>
    <property type="molecule type" value="Genomic_DNA"/>
</dbReference>